<sequence>MQIIPAAVLYRRCIPELQQRVDWTLRTARNLRAQASQDARAGRTAQAKQLTKNADDFQLIAENILLQAVDWPELGIPPSPAQTGRV</sequence>
<dbReference type="EMBL" id="JABEQJ010000005">
    <property type="protein sequence ID" value="MBB2159694.1"/>
    <property type="molecule type" value="Genomic_DNA"/>
</dbReference>
<dbReference type="Proteomes" id="UP000589085">
    <property type="component" value="Unassembled WGS sequence"/>
</dbReference>
<gene>
    <name evidence="1" type="ORF">HLH48_05820</name>
</gene>
<dbReference type="AlphaFoldDB" id="A0A7W4IBH9"/>
<dbReference type="RefSeq" id="WP_182996546.1">
    <property type="nucleotide sequence ID" value="NZ_JABEQJ010000005.1"/>
</dbReference>
<evidence type="ECO:0000313" key="1">
    <source>
        <dbReference type="EMBL" id="MBB2159694.1"/>
    </source>
</evidence>
<protein>
    <submittedName>
        <fullName evidence="1">Uncharacterized protein</fullName>
    </submittedName>
</protein>
<proteinExistence type="predicted"/>
<name>A0A7W4IBH9_9PROT</name>
<comment type="caution">
    <text evidence="1">The sequence shown here is derived from an EMBL/GenBank/DDBJ whole genome shotgun (WGS) entry which is preliminary data.</text>
</comment>
<evidence type="ECO:0000313" key="2">
    <source>
        <dbReference type="Proteomes" id="UP000589085"/>
    </source>
</evidence>
<accession>A0A7W4IBH9</accession>
<organism evidence="1 2">
    <name type="scientific">Gluconacetobacter sacchari</name>
    <dbReference type="NCBI Taxonomy" id="92759"/>
    <lineage>
        <taxon>Bacteria</taxon>
        <taxon>Pseudomonadati</taxon>
        <taxon>Pseudomonadota</taxon>
        <taxon>Alphaproteobacteria</taxon>
        <taxon>Acetobacterales</taxon>
        <taxon>Acetobacteraceae</taxon>
        <taxon>Gluconacetobacter</taxon>
    </lineage>
</organism>
<reference evidence="1 2" key="1">
    <citation type="submission" date="2020-04" db="EMBL/GenBank/DDBJ databases">
        <title>Description of novel Gluconacetobacter.</title>
        <authorList>
            <person name="Sombolestani A."/>
        </authorList>
    </citation>
    <scope>NUCLEOTIDE SEQUENCE [LARGE SCALE GENOMIC DNA]</scope>
    <source>
        <strain evidence="1 2">LMG 19747</strain>
    </source>
</reference>